<comment type="caution">
    <text evidence="4">The sequence shown here is derived from an EMBL/GenBank/DDBJ whole genome shotgun (WGS) entry which is preliminary data.</text>
</comment>
<dbReference type="PANTHER" id="PTHR12169:SF6">
    <property type="entry name" value="AFG1-LIKE ATPASE"/>
    <property type="match status" value="1"/>
</dbReference>
<evidence type="ECO:0000256" key="2">
    <source>
        <dbReference type="ARBA" id="ARBA00022741"/>
    </source>
</evidence>
<evidence type="ECO:0000313" key="5">
    <source>
        <dbReference type="Proteomes" id="UP001230188"/>
    </source>
</evidence>
<dbReference type="GO" id="GO:0005739">
    <property type="term" value="C:mitochondrion"/>
    <property type="evidence" value="ECO:0007669"/>
    <property type="project" value="TreeGrafter"/>
</dbReference>
<dbReference type="SUPFAM" id="SSF52540">
    <property type="entry name" value="P-loop containing nucleoside triphosphate hydrolases"/>
    <property type="match status" value="1"/>
</dbReference>
<dbReference type="Pfam" id="PF03969">
    <property type="entry name" value="AFG1_ATPase"/>
    <property type="match status" value="1"/>
</dbReference>
<dbReference type="PANTHER" id="PTHR12169">
    <property type="entry name" value="ATPASE N2B"/>
    <property type="match status" value="1"/>
</dbReference>
<reference evidence="4" key="1">
    <citation type="submission" date="2023-01" db="EMBL/GenBank/DDBJ databases">
        <title>Metagenome sequencing of chrysophaentin producing Chrysophaeum taylorii.</title>
        <authorList>
            <person name="Davison J."/>
            <person name="Bewley C."/>
        </authorList>
    </citation>
    <scope>NUCLEOTIDE SEQUENCE</scope>
    <source>
        <strain evidence="4">NIES-1699</strain>
    </source>
</reference>
<evidence type="ECO:0000256" key="1">
    <source>
        <dbReference type="ARBA" id="ARBA00010322"/>
    </source>
</evidence>
<evidence type="ECO:0000313" key="4">
    <source>
        <dbReference type="EMBL" id="KAJ8598758.1"/>
    </source>
</evidence>
<dbReference type="GO" id="GO:0016887">
    <property type="term" value="F:ATP hydrolysis activity"/>
    <property type="evidence" value="ECO:0007669"/>
    <property type="project" value="InterPro"/>
</dbReference>
<keyword evidence="5" id="KW-1185">Reference proteome</keyword>
<evidence type="ECO:0000256" key="3">
    <source>
        <dbReference type="ARBA" id="ARBA00022840"/>
    </source>
</evidence>
<sequence>MGVGRVLQERVVSGTLKSSMAQAKAAKVLDRTLRGCILRKGRPWVGWSQRLLGEARGVYLSGAVGSGKTLLMDTLHVEARAENVATLRVHWHEWIGSVHRALHEARNAYASQTRKLRALGDALAHDTQLVCFDELAVHDVADALMLREIFARVLERGAAIVATSNRDPRDLYENGINRELFLPFIALLERHLVHCDLDTLANESGEALVDYRRDAASDGLSLYVTNGSARDVCAAVVGRPLRWTKRRVPVSYGRSIEIADDEVVATAHFEDLCARPLSAADYASLADRYDALVLTRVPQLSMQQHDQVRRLLWLVDILYDARMLLVIEADVPVDDLLDSGGFSREEEANTVLVRNHGGSSGRLTTIVGGGGGTEWSATGRIGASLGSVAGVTDARFAWSRLTSRLVEMTRSTAYLAAWRQRCHGRIHYGA</sequence>
<proteinExistence type="inferred from homology"/>
<gene>
    <name evidence="4" type="ORF">CTAYLR_009856</name>
</gene>
<dbReference type="CDD" id="cd00267">
    <property type="entry name" value="ABC_ATPase"/>
    <property type="match status" value="1"/>
</dbReference>
<dbReference type="GO" id="GO:0005524">
    <property type="term" value="F:ATP binding"/>
    <property type="evidence" value="ECO:0007669"/>
    <property type="project" value="UniProtKB-KW"/>
</dbReference>
<keyword evidence="3" id="KW-0067">ATP-binding</keyword>
<protein>
    <recommendedName>
        <fullName evidence="6">Cell division protein ZapE</fullName>
    </recommendedName>
</protein>
<dbReference type="InterPro" id="IPR005654">
    <property type="entry name" value="ATPase_AFG1-like"/>
</dbReference>
<dbReference type="AlphaFoldDB" id="A0AAD7U616"/>
<name>A0AAD7U616_9STRA</name>
<dbReference type="InterPro" id="IPR027417">
    <property type="entry name" value="P-loop_NTPase"/>
</dbReference>
<organism evidence="4 5">
    <name type="scientific">Chrysophaeum taylorii</name>
    <dbReference type="NCBI Taxonomy" id="2483200"/>
    <lineage>
        <taxon>Eukaryota</taxon>
        <taxon>Sar</taxon>
        <taxon>Stramenopiles</taxon>
        <taxon>Ochrophyta</taxon>
        <taxon>Pelagophyceae</taxon>
        <taxon>Pelagomonadales</taxon>
        <taxon>Pelagomonadaceae</taxon>
        <taxon>Chrysophaeum</taxon>
    </lineage>
</organism>
<accession>A0AAD7U616</accession>
<evidence type="ECO:0008006" key="6">
    <source>
        <dbReference type="Google" id="ProtNLM"/>
    </source>
</evidence>
<keyword evidence="2" id="KW-0547">Nucleotide-binding</keyword>
<dbReference type="Gene3D" id="3.40.50.300">
    <property type="entry name" value="P-loop containing nucleotide triphosphate hydrolases"/>
    <property type="match status" value="1"/>
</dbReference>
<dbReference type="EMBL" id="JAQMWT010000651">
    <property type="protein sequence ID" value="KAJ8598758.1"/>
    <property type="molecule type" value="Genomic_DNA"/>
</dbReference>
<comment type="similarity">
    <text evidence="1">Belongs to the AFG1 ATPase family.</text>
</comment>
<dbReference type="Proteomes" id="UP001230188">
    <property type="component" value="Unassembled WGS sequence"/>
</dbReference>
<dbReference type="NCBIfam" id="NF040713">
    <property type="entry name" value="ZapE"/>
    <property type="match status" value="1"/>
</dbReference>